<gene>
    <name evidence="2" type="ORF">ABL78_6924</name>
</gene>
<feature type="region of interest" description="Disordered" evidence="1">
    <location>
        <begin position="59"/>
        <end position="98"/>
    </location>
</feature>
<feature type="region of interest" description="Disordered" evidence="1">
    <location>
        <begin position="1031"/>
        <end position="1051"/>
    </location>
</feature>
<accession>A0A0N0P3E2</accession>
<feature type="compositionally biased region" description="Low complexity" evidence="1">
    <location>
        <begin position="1037"/>
        <end position="1047"/>
    </location>
</feature>
<evidence type="ECO:0000256" key="1">
    <source>
        <dbReference type="SAM" id="MobiDB-lite"/>
    </source>
</evidence>
<feature type="compositionally biased region" description="Polar residues" evidence="1">
    <location>
        <begin position="242"/>
        <end position="266"/>
    </location>
</feature>
<feature type="region of interest" description="Disordered" evidence="1">
    <location>
        <begin position="240"/>
        <end position="266"/>
    </location>
</feature>
<evidence type="ECO:0000313" key="2">
    <source>
        <dbReference type="EMBL" id="KPI84026.1"/>
    </source>
</evidence>
<reference evidence="2 3" key="1">
    <citation type="journal article" date="2015" name="PLoS Pathog.">
        <title>Leptomonas seymouri: Adaptations to the Dixenous Life Cycle Analyzed by Genome Sequencing, Transcriptome Profiling and Co-infection with Leishmania donovani.</title>
        <authorList>
            <person name="Kraeva N."/>
            <person name="Butenko A."/>
            <person name="Hlavacova J."/>
            <person name="Kostygov A."/>
            <person name="Myskova J."/>
            <person name="Grybchuk D."/>
            <person name="Lestinova T."/>
            <person name="Votypka J."/>
            <person name="Volf P."/>
            <person name="Opperdoes F."/>
            <person name="Flegontov P."/>
            <person name="Lukes J."/>
            <person name="Yurchenko V."/>
        </authorList>
    </citation>
    <scope>NUCLEOTIDE SEQUENCE [LARGE SCALE GENOMIC DNA]</scope>
    <source>
        <strain evidence="2 3">ATCC 30220</strain>
    </source>
</reference>
<feature type="compositionally biased region" description="Low complexity" evidence="1">
    <location>
        <begin position="710"/>
        <end position="723"/>
    </location>
</feature>
<feature type="region of interest" description="Disordered" evidence="1">
    <location>
        <begin position="1125"/>
        <end position="1147"/>
    </location>
</feature>
<name>A0A0N0P3E2_LEPSE</name>
<feature type="compositionally biased region" description="Low complexity" evidence="1">
    <location>
        <begin position="858"/>
        <end position="879"/>
    </location>
</feature>
<comment type="caution">
    <text evidence="2">The sequence shown here is derived from an EMBL/GenBank/DDBJ whole genome shotgun (WGS) entry which is preliminary data.</text>
</comment>
<protein>
    <submittedName>
        <fullName evidence="2">Uncharacterized protein</fullName>
    </submittedName>
</protein>
<sequence length="1147" mass="121037">MDKLSSISDSELVAWASSFSGAADSHLYHTRDHTDHRQHSQGLSSQSISYQPSQLTFLSSADDRPSASPHLLSNSMEKESSQQYRIMPTPPTLSPAQPPQQQALVTRTHQYTVPSISTFAGLTDQQPQKRNAEGTLSMKTAAPSVTHSHINNDEVQSRRHSASFSVKLPRRSRNTAVATAATVPVILPMCASHRPGTGDVDMGGDMEVKGEHLENYLDLQDEDGDSDDADVGCTEGHAAYPAQQTSDLPRSCSQHSPPSRANGRNSLWMSGLCDMTGDASIYNNNSNSNDNNSAKHAYGKPLSHSPCTPIEVDMLNAGNLDSNAPCGAGSADAATMPIIPCAGPAKKAQPPPLSGFTPVAATVSSLAPRTSKANNVNASTDNYHTANATSSLENNNDVRSNRSTTPQLLSLDSSSKASPPYLHGPGGLVEEERRLKEEWKTLCQRLFDTEQKLARVQRRIAESSFNSTAAAGTVGLEAQRSMQQQPPLQITNKVTPAESRLLDAAASSTAAGAGAAPPPGVYMVSSSTAQHYAIGASPMERRAPPTQQQHMASSSTNSRVYMSSAPSPSSATMPHQALSDASGPSSSGMTYFVQSNNPFGVYATPSTGTQVDATGSPIQTTGACTTTITTTTTTNTSAAMFSASPQPGGSTVQVLGSQPYMVNNQHAICYMVLTPQAQQQQPSPLPPPRQQQQLTASGPYSTALPPPEFGSINNSNNSGASGSPHMKGASPTHMSVLTTTSLTSSAAATKAPEVPSSYPHIVMVGPASNGELTRKCFNVHGSMVGVVPYFPYDESALPAPTATILTAVTPSSASALGQPISGAGWSMRSINGGGADVALGNSCRSHDGLSTNDYGAIPPHSCGSSSPPHHAKSPPTTHSDLSTAPVLPIFIQMFPCELHDRVTVLNRVIEATCGRDFGVAQRIEPRSETSFIAHVRTHQVWQLIYKLRCRVLMDRFGLWYAADLDQYIRMKEYCEGVRRLPQQTRHFQTDGLPCMPLVVELSRVVDKAVVTENNAPRTFDEIVPMVAVDRHRTRPNSSAAASGPSGPTMSNINSRGGSVVGFAPTTMSTSGVLTETNAANGGNTTSGANKSSATSMLNSAASHQWSMMAAPANEVGFLTGGNSIGGSGTRAGQPAYTDARPPPHPFI</sequence>
<feature type="compositionally biased region" description="Basic and acidic residues" evidence="1">
    <location>
        <begin position="29"/>
        <end position="38"/>
    </location>
</feature>
<feature type="region of interest" description="Disordered" evidence="1">
    <location>
        <begin position="29"/>
        <end position="48"/>
    </location>
</feature>
<feature type="region of interest" description="Disordered" evidence="1">
    <location>
        <begin position="541"/>
        <end position="589"/>
    </location>
</feature>
<dbReference type="OMA" id="YHTANAT"/>
<dbReference type="OrthoDB" id="266798at2759"/>
<feature type="compositionally biased region" description="Polar residues" evidence="1">
    <location>
        <begin position="545"/>
        <end position="561"/>
    </location>
</feature>
<dbReference type="Proteomes" id="UP000038009">
    <property type="component" value="Unassembled WGS sequence"/>
</dbReference>
<feature type="region of interest" description="Disordered" evidence="1">
    <location>
        <begin position="368"/>
        <end position="427"/>
    </location>
</feature>
<proteinExistence type="predicted"/>
<dbReference type="EMBL" id="LJSK01000297">
    <property type="protein sequence ID" value="KPI84026.1"/>
    <property type="molecule type" value="Genomic_DNA"/>
</dbReference>
<keyword evidence="3" id="KW-1185">Reference proteome</keyword>
<organism evidence="2 3">
    <name type="scientific">Leptomonas seymouri</name>
    <dbReference type="NCBI Taxonomy" id="5684"/>
    <lineage>
        <taxon>Eukaryota</taxon>
        <taxon>Discoba</taxon>
        <taxon>Euglenozoa</taxon>
        <taxon>Kinetoplastea</taxon>
        <taxon>Metakinetoplastina</taxon>
        <taxon>Trypanosomatida</taxon>
        <taxon>Trypanosomatidae</taxon>
        <taxon>Leishmaniinae</taxon>
        <taxon>Leptomonas</taxon>
    </lineage>
</organism>
<feature type="region of interest" description="Disordered" evidence="1">
    <location>
        <begin position="854"/>
        <end position="880"/>
    </location>
</feature>
<dbReference type="VEuPathDB" id="TriTrypDB:Lsey_0297_0040"/>
<feature type="compositionally biased region" description="Pro residues" evidence="1">
    <location>
        <begin position="88"/>
        <end position="98"/>
    </location>
</feature>
<evidence type="ECO:0000313" key="3">
    <source>
        <dbReference type="Proteomes" id="UP000038009"/>
    </source>
</evidence>
<dbReference type="AlphaFoldDB" id="A0A0N0P3E2"/>
<feature type="region of interest" description="Disordered" evidence="1">
    <location>
        <begin position="678"/>
        <end position="732"/>
    </location>
</feature>
<feature type="compositionally biased region" description="Polar residues" evidence="1">
    <location>
        <begin position="368"/>
        <end position="417"/>
    </location>
</feature>